<proteinExistence type="predicted"/>
<dbReference type="Proteomes" id="UP000323866">
    <property type="component" value="Unassembled WGS sequence"/>
</dbReference>
<accession>A0A5M8QJ49</accession>
<keyword evidence="6" id="KW-1185">Reference proteome</keyword>
<reference evidence="3 5" key="1">
    <citation type="submission" date="2019-07" db="EMBL/GenBank/DDBJ databases">
        <authorList>
            <person name="Qu J.-H."/>
        </authorList>
    </citation>
    <scope>NUCLEOTIDE SEQUENCE [LARGE SCALE GENOMIC DNA]</scope>
    <source>
        <strain evidence="3 5">MDT1-10-3</strain>
    </source>
</reference>
<dbReference type="OrthoDB" id="535891at2"/>
<reference evidence="4 6" key="3">
    <citation type="submission" date="2024-08" db="EMBL/GenBank/DDBJ databases">
        <authorList>
            <person name="Wei W."/>
        </authorList>
    </citation>
    <scope>NUCLEOTIDE SEQUENCE [LARGE SCALE GENOMIC DNA]</scope>
    <source>
        <strain evidence="4 6">XU2</strain>
    </source>
</reference>
<name>A0A5M8QJ49_9BACT</name>
<feature type="region of interest" description="Disordered" evidence="1">
    <location>
        <begin position="408"/>
        <end position="432"/>
    </location>
</feature>
<evidence type="ECO:0000313" key="4">
    <source>
        <dbReference type="EMBL" id="MFA1770724.1"/>
    </source>
</evidence>
<evidence type="ECO:0000256" key="1">
    <source>
        <dbReference type="SAM" id="MobiDB-lite"/>
    </source>
</evidence>
<evidence type="ECO:0000259" key="2">
    <source>
        <dbReference type="Pfam" id="PF20248"/>
    </source>
</evidence>
<dbReference type="AlphaFoldDB" id="A0A5M8QJ49"/>
<dbReference type="InterPro" id="IPR046538">
    <property type="entry name" value="DUF6603"/>
</dbReference>
<dbReference type="Pfam" id="PF20248">
    <property type="entry name" value="DUF6603"/>
    <property type="match status" value="1"/>
</dbReference>
<organism evidence="3 5">
    <name type="scientific">Rufibacter glacialis</name>
    <dbReference type="NCBI Taxonomy" id="1259555"/>
    <lineage>
        <taxon>Bacteria</taxon>
        <taxon>Pseudomonadati</taxon>
        <taxon>Bacteroidota</taxon>
        <taxon>Cytophagia</taxon>
        <taxon>Cytophagales</taxon>
        <taxon>Hymenobacteraceae</taxon>
        <taxon>Rufibacter</taxon>
    </lineage>
</organism>
<reference evidence="3 5" key="2">
    <citation type="submission" date="2019-09" db="EMBL/GenBank/DDBJ databases">
        <title>A bacterium isolated from glacier soil.</title>
        <authorList>
            <person name="Liu Q."/>
        </authorList>
    </citation>
    <scope>NUCLEOTIDE SEQUENCE [LARGE SCALE GENOMIC DNA]</scope>
    <source>
        <strain evidence="3 5">MDT1-10-3</strain>
    </source>
</reference>
<protein>
    <submittedName>
        <fullName evidence="4">DUF6603 domain-containing protein</fullName>
    </submittedName>
</protein>
<dbReference type="EMBL" id="VKKZ01000020">
    <property type="protein sequence ID" value="KAA6434786.1"/>
    <property type="molecule type" value="Genomic_DNA"/>
</dbReference>
<dbReference type="Proteomes" id="UP001570846">
    <property type="component" value="Unassembled WGS sequence"/>
</dbReference>
<feature type="compositionally biased region" description="Polar residues" evidence="1">
    <location>
        <begin position="408"/>
        <end position="419"/>
    </location>
</feature>
<sequence length="1180" mass="129245">MAEKTQEKDLFQSILKTVRDILSPGIKLLGDPASRTEFLNSLGLKETSQGPDATSTESLDKYINKEKKEVDAILLADAMANLTQLMLSLEGFFRAAAVSEEDKNFAASEALDTFTNILVIDYIRRRRPTFHSVIQLISVVGRQTAAEGGSIKFVKDILIGYFKRLGQGFDKFATEEDAKTVSDCIFLLLGSGFFLLDKLVLEKYGIETVQIESWYGFEGVKTTRTPVADSITDRTLSYSITITPADKAETTFYNTLSWVPNDHGGVSLLVNQAGILNYLLSVGDGKSVKFDAAGEGIFRIGNQPDKGLGLNNHLGVEYKHERKTPSMWSMFNRPAIKIGFGTYGLGLKITPDDFVLYFKSEMPFFFGRGGLTGFPFDKLPEKVEEKIPLSFGYSLQRNFFFGDSSAGTPAKTSTTTSALSRDGDGGGTGAGAGASGGEGGLVAGLAKMILNAIDLRLPLHKNIGNVVGLEVLNVKTGVQGNFENIVLETSLDFWLKFGPVLTLAVSRLGMNLNLNKRTVTGGIGGYDLVPSLKMPNGVGVKINAEVIKGGGFLYIDEPRGEYFGSLELEFKNSFTLKAVGLINTIMPDGSKGFSMIVIITAEFAPMQLPFGFTLLGVGGLLGLNRTVQVETLRLGLKTNAIKSVLFPEDVIGNLPRIISDLKQIFPIREGQFLIGLMAKIGWGTPTLIKIELGLMVEIPDPKILILGVISTKLPTEEAALLKLQVNFLGVMDFQNKFIYFEAQLFDSMLVGFPLTGSLAFAVAWGNQSVFAISVGGFHPDFRDYPSVPTLPSAFRDMVRIGLSLLSGNNPRLTIECYFAITSNSLQFGAKLELLAAGPMGFNLYGLLAFDAIFIFDPFGFTISLEATLAIRKNTSILFGIHFKGVLSGTTPWHIVGEVTFGLLFFDVTIGFDATWGDSPVKIDQATEDLLGKVKSELKDIRNWRAELPETQHQAVSHRSFEEEENPPLVLYPYGELRFSQRTIPLNYKMEQYGSLLPRKENLITISKVLIDTEVQATDPEKEMFAPGHFTKLSESEKLSRKSFEMLDSGFKLKDSGKLLTAKPHLKPVVMNYELNYTQDDDQVFFPVHDLAFRHLVRQSAVSKSNLSWGKTSTRPLNSPAKVEVNPVGFAIANTSNLTDFAGGFRASTLVEAKEHIASLVKGNPALADKIQVVESFELAL</sequence>
<dbReference type="EMBL" id="JBGOGF010000002">
    <property type="protein sequence ID" value="MFA1770724.1"/>
    <property type="molecule type" value="Genomic_DNA"/>
</dbReference>
<evidence type="ECO:0000313" key="3">
    <source>
        <dbReference type="EMBL" id="KAA6434786.1"/>
    </source>
</evidence>
<comment type="caution">
    <text evidence="3">The sequence shown here is derived from an EMBL/GenBank/DDBJ whole genome shotgun (WGS) entry which is preliminary data.</text>
</comment>
<feature type="domain" description="DUF6603" evidence="2">
    <location>
        <begin position="460"/>
        <end position="1035"/>
    </location>
</feature>
<evidence type="ECO:0000313" key="6">
    <source>
        <dbReference type="Proteomes" id="UP001570846"/>
    </source>
</evidence>
<dbReference type="RefSeq" id="WP_149098728.1">
    <property type="nucleotide sequence ID" value="NZ_BMMG01000003.1"/>
</dbReference>
<evidence type="ECO:0000313" key="5">
    <source>
        <dbReference type="Proteomes" id="UP000323866"/>
    </source>
</evidence>
<gene>
    <name evidence="4" type="ORF">ACD591_05430</name>
    <name evidence="3" type="ORF">FOE74_11485</name>
</gene>